<organism evidence="2 3">
    <name type="scientific">Meristemomyces frigidus</name>
    <dbReference type="NCBI Taxonomy" id="1508187"/>
    <lineage>
        <taxon>Eukaryota</taxon>
        <taxon>Fungi</taxon>
        <taxon>Dikarya</taxon>
        <taxon>Ascomycota</taxon>
        <taxon>Pezizomycotina</taxon>
        <taxon>Dothideomycetes</taxon>
        <taxon>Dothideomycetidae</taxon>
        <taxon>Mycosphaerellales</taxon>
        <taxon>Teratosphaeriaceae</taxon>
        <taxon>Meristemomyces</taxon>
    </lineage>
</organism>
<evidence type="ECO:0000313" key="2">
    <source>
        <dbReference type="EMBL" id="KAK5107758.1"/>
    </source>
</evidence>
<protein>
    <submittedName>
        <fullName evidence="2">Uncharacterized protein</fullName>
    </submittedName>
</protein>
<accession>A0AAN7T9W3</accession>
<comment type="caution">
    <text evidence="2">The sequence shown here is derived from an EMBL/GenBank/DDBJ whole genome shotgun (WGS) entry which is preliminary data.</text>
</comment>
<dbReference type="EMBL" id="JAVRRL010000107">
    <property type="protein sequence ID" value="KAK5107758.1"/>
    <property type="molecule type" value="Genomic_DNA"/>
</dbReference>
<dbReference type="AlphaFoldDB" id="A0AAN7T9W3"/>
<sequence length="359" mass="40360">MATRRDSPEPQESVLKIMMRLRGLDISQESKFDFEAPVGSHKWPLAPYGPDSPHVQYSKAGKGNRTKHQASSPKSTRPAKSRKPKASKVVPNKAVPNPLTSHGPVPKRDPPLQLLTLPAELRNRIYELLAVLDEPIHPSIRPIWTINGRQKQIQQRSYPREPTAAMANHQMRKEILSTLYASNKFIFQQSDQITLTKYSIITTMNSRTWIASRPEAHNIRSIELRIPVITFSNLINTKGITYTFLHRPDDTVRITRKYGLLLQKYCACLEDTAVAEVTTRMNDRIAAGMSPLTPLAAMALLLERRREKLAEIAREVHAPQSPALSLRDFDWGGGHFWAAERGVGCARCGRLRLPMVGGG</sequence>
<proteinExistence type="predicted"/>
<dbReference type="Proteomes" id="UP001310890">
    <property type="component" value="Unassembled WGS sequence"/>
</dbReference>
<dbReference type="PANTHER" id="PTHR42085:SF1">
    <property type="entry name" value="F-BOX DOMAIN-CONTAINING PROTEIN"/>
    <property type="match status" value="1"/>
</dbReference>
<dbReference type="InterPro" id="IPR038883">
    <property type="entry name" value="AN11006-like"/>
</dbReference>
<gene>
    <name evidence="2" type="ORF">LTR62_000682</name>
</gene>
<feature type="region of interest" description="Disordered" evidence="1">
    <location>
        <begin position="43"/>
        <end position="111"/>
    </location>
</feature>
<evidence type="ECO:0000256" key="1">
    <source>
        <dbReference type="SAM" id="MobiDB-lite"/>
    </source>
</evidence>
<feature type="compositionally biased region" description="Basic residues" evidence="1">
    <location>
        <begin position="77"/>
        <end position="86"/>
    </location>
</feature>
<evidence type="ECO:0000313" key="3">
    <source>
        <dbReference type="Proteomes" id="UP001310890"/>
    </source>
</evidence>
<name>A0AAN7T9W3_9PEZI</name>
<reference evidence="2" key="1">
    <citation type="submission" date="2023-08" db="EMBL/GenBank/DDBJ databases">
        <title>Black Yeasts Isolated from many extreme environments.</title>
        <authorList>
            <person name="Coleine C."/>
            <person name="Stajich J.E."/>
            <person name="Selbmann L."/>
        </authorList>
    </citation>
    <scope>NUCLEOTIDE SEQUENCE</scope>
    <source>
        <strain evidence="2">CCFEE 5401</strain>
    </source>
</reference>
<dbReference type="PANTHER" id="PTHR42085">
    <property type="entry name" value="F-BOX DOMAIN-CONTAINING PROTEIN"/>
    <property type="match status" value="1"/>
</dbReference>